<dbReference type="Pfam" id="PF13472">
    <property type="entry name" value="Lipase_GDSL_2"/>
    <property type="match status" value="1"/>
</dbReference>
<gene>
    <name evidence="2" type="ORF">J8C06_04275</name>
</gene>
<dbReference type="InterPro" id="IPR013830">
    <property type="entry name" value="SGNH_hydro"/>
</dbReference>
<organism evidence="2 3">
    <name type="scientific">Chloracidobacterium validum</name>
    <dbReference type="NCBI Taxonomy" id="2821543"/>
    <lineage>
        <taxon>Bacteria</taxon>
        <taxon>Pseudomonadati</taxon>
        <taxon>Acidobacteriota</taxon>
        <taxon>Terriglobia</taxon>
        <taxon>Terriglobales</taxon>
        <taxon>Acidobacteriaceae</taxon>
        <taxon>Chloracidobacterium</taxon>
    </lineage>
</organism>
<dbReference type="InterPro" id="IPR051532">
    <property type="entry name" value="Ester_Hydrolysis_Enzymes"/>
</dbReference>
<dbReference type="EMBL" id="CP072648">
    <property type="protein sequence ID" value="QUW03660.1"/>
    <property type="molecule type" value="Genomic_DNA"/>
</dbReference>
<reference evidence="2 3" key="1">
    <citation type="submission" date="2021-03" db="EMBL/GenBank/DDBJ databases">
        <title>Genomic and phenotypic characterization of Chloracidobacterium isolates provides evidence for multiple species.</title>
        <authorList>
            <person name="Saini M.K."/>
            <person name="Costas A.M.G."/>
            <person name="Tank M."/>
            <person name="Bryant D.A."/>
        </authorList>
    </citation>
    <scope>NUCLEOTIDE SEQUENCE [LARGE SCALE GENOMIC DNA]</scope>
    <source>
        <strain evidence="2 3">BV2-C</strain>
    </source>
</reference>
<feature type="domain" description="SGNH hydrolase-type esterase" evidence="1">
    <location>
        <begin position="58"/>
        <end position="218"/>
    </location>
</feature>
<name>A0ABX8BF13_9BACT</name>
<dbReference type="Proteomes" id="UP000676506">
    <property type="component" value="Chromosome 1"/>
</dbReference>
<dbReference type="PROSITE" id="PS01098">
    <property type="entry name" value="LIPASE_GDSL_SER"/>
    <property type="match status" value="1"/>
</dbReference>
<evidence type="ECO:0000313" key="2">
    <source>
        <dbReference type="EMBL" id="QUW03660.1"/>
    </source>
</evidence>
<evidence type="ECO:0000313" key="3">
    <source>
        <dbReference type="Proteomes" id="UP000676506"/>
    </source>
</evidence>
<dbReference type="InterPro" id="IPR036514">
    <property type="entry name" value="SGNH_hydro_sf"/>
</dbReference>
<keyword evidence="3" id="KW-1185">Reference proteome</keyword>
<dbReference type="CDD" id="cd01822">
    <property type="entry name" value="Lysophospholipase_L1_like"/>
    <property type="match status" value="1"/>
</dbReference>
<dbReference type="SUPFAM" id="SSF52266">
    <property type="entry name" value="SGNH hydrolase"/>
    <property type="match status" value="1"/>
</dbReference>
<dbReference type="RefSeq" id="WP_211429550.1">
    <property type="nucleotide sequence ID" value="NZ_CP072648.1"/>
</dbReference>
<accession>A0ABX8BF13</accession>
<dbReference type="PANTHER" id="PTHR30383">
    <property type="entry name" value="THIOESTERASE 1/PROTEASE 1/LYSOPHOSPHOLIPASE L1"/>
    <property type="match status" value="1"/>
</dbReference>
<proteinExistence type="predicted"/>
<dbReference type="InterPro" id="IPR008265">
    <property type="entry name" value="Lipase_GDSL_AS"/>
</dbReference>
<dbReference type="PROSITE" id="PS51257">
    <property type="entry name" value="PROKAR_LIPOPROTEIN"/>
    <property type="match status" value="1"/>
</dbReference>
<dbReference type="PANTHER" id="PTHR30383:SF24">
    <property type="entry name" value="THIOESTERASE 1_PROTEASE 1_LYSOPHOSPHOLIPASE L1"/>
    <property type="match status" value="1"/>
</dbReference>
<evidence type="ECO:0000259" key="1">
    <source>
        <dbReference type="Pfam" id="PF13472"/>
    </source>
</evidence>
<dbReference type="Gene3D" id="3.40.50.1110">
    <property type="entry name" value="SGNH hydrolase"/>
    <property type="match status" value="1"/>
</dbReference>
<protein>
    <submittedName>
        <fullName evidence="2">Arylesterase</fullName>
    </submittedName>
</protein>
<sequence>MRARYTGGFGLVIGGLVVSGVLGLSGCGRSGTDGPEALPVLAPPATETTAAPKARIVILGDSLTAGFGLERDKSYPALLQRKLDGAGLAYQVVNAGISGDTSAGGVERFDWSVEGDTRIVIIALGANDGLRGLPLDQLEANLRALIERSKARGANVILAGLKAPTEAGPDYGARFETIYRKLAQQYQIPLIPSLLEGVAGKANLNQKDGIHPNEEGAALVAENVWKVLEPVARQAATPTPQPQP</sequence>